<comment type="caution">
    <text evidence="2">The sequence shown here is derived from an EMBL/GenBank/DDBJ whole genome shotgun (WGS) entry which is preliminary data.</text>
</comment>
<evidence type="ECO:0000256" key="1">
    <source>
        <dbReference type="SAM" id="MobiDB-lite"/>
    </source>
</evidence>
<accession>A0ABS9MSU3</accession>
<reference evidence="2 3" key="1">
    <citation type="submission" date="2022-02" db="EMBL/GenBank/DDBJ databases">
        <title>Mesosutterella porci, a novel member of the family Sutterellaceae from pig feces.</title>
        <authorList>
            <person name="Wylensek D."/>
            <person name="Clavel T."/>
        </authorList>
    </citation>
    <scope>NUCLEOTIDE SEQUENCE [LARGE SCALE GENOMIC DNA]</scope>
    <source>
        <strain evidence="3">oilRF-744-wt-GAM-9</strain>
    </source>
</reference>
<proteinExistence type="predicted"/>
<feature type="region of interest" description="Disordered" evidence="1">
    <location>
        <begin position="1"/>
        <end position="86"/>
    </location>
</feature>
<evidence type="ECO:0000313" key="2">
    <source>
        <dbReference type="EMBL" id="MCG5031686.1"/>
    </source>
</evidence>
<protein>
    <submittedName>
        <fullName evidence="2">Uncharacterized protein</fullName>
    </submittedName>
</protein>
<dbReference type="Proteomes" id="UP001297600">
    <property type="component" value="Unassembled WGS sequence"/>
</dbReference>
<gene>
    <name evidence="2" type="ORF">MAF45_09570</name>
</gene>
<keyword evidence="3" id="KW-1185">Reference proteome</keyword>
<sequence>MAPGVSADMKERHLGLSSPNIPDPPNGIGQISAGEINQVVKSEDCAKGIPNERHSSGRGENNGNEHAKTGQSRNDLSKFLHDLDDK</sequence>
<feature type="compositionally biased region" description="Basic and acidic residues" evidence="1">
    <location>
        <begin position="41"/>
        <end position="68"/>
    </location>
</feature>
<feature type="compositionally biased region" description="Basic and acidic residues" evidence="1">
    <location>
        <begin position="75"/>
        <end position="86"/>
    </location>
</feature>
<organism evidence="2 3">
    <name type="scientific">Mesosutterella porci</name>
    <dbReference type="NCBI Taxonomy" id="2915351"/>
    <lineage>
        <taxon>Bacteria</taxon>
        <taxon>Pseudomonadati</taxon>
        <taxon>Pseudomonadota</taxon>
        <taxon>Betaproteobacteria</taxon>
        <taxon>Burkholderiales</taxon>
        <taxon>Sutterellaceae</taxon>
        <taxon>Mesosutterella</taxon>
    </lineage>
</organism>
<name>A0ABS9MSU3_9BURK</name>
<evidence type="ECO:0000313" key="3">
    <source>
        <dbReference type="Proteomes" id="UP001297600"/>
    </source>
</evidence>
<dbReference type="EMBL" id="JAKNCT010000012">
    <property type="protein sequence ID" value="MCG5031686.1"/>
    <property type="molecule type" value="Genomic_DNA"/>
</dbReference>